<evidence type="ECO:0000313" key="3">
    <source>
        <dbReference type="Proteomes" id="UP000315700"/>
    </source>
</evidence>
<sequence>MSGASSRDPGPFDDVSLLERLRNAPDLFERLKQSNGTELALQKQLRAEYPEDLVRAALLLHDLRKRGVSKFLRADQMWFDRTGLEQSTSETVAKHKAGRLGRAAEVVDLCCGIGADALAIAALAKVQAVDLRPAACLMAKWNAEAYGLDDRIEFQVGLAENADLRNRPFHIDPDRRPGGQRSLRIEDHRPGLEFLQQLALHPAGGVIKLSPASNFGGKFPGCEIELVSLNGECKEALVWCGPLRTETDWRATVLPTGDTLTGDPWSAVSEQSPLRTYLFDPDPAVVRAGLVDVLCESTGLARLDREEEYLTGDTAVPSPFVQTFEVIAQLSNNEREIRNWFRRSDCGQVEIKCRRIPVVPEKVRKHLSLEGKAALVLVYARIAGKAHAVVCRRCTA</sequence>
<organism evidence="2 3">
    <name type="scientific">Caulifigura coniformis</name>
    <dbReference type="NCBI Taxonomy" id="2527983"/>
    <lineage>
        <taxon>Bacteria</taxon>
        <taxon>Pseudomonadati</taxon>
        <taxon>Planctomycetota</taxon>
        <taxon>Planctomycetia</taxon>
        <taxon>Planctomycetales</taxon>
        <taxon>Planctomycetaceae</taxon>
        <taxon>Caulifigura</taxon>
    </lineage>
</organism>
<dbReference type="EMBL" id="CP036271">
    <property type="protein sequence ID" value="QDT55479.1"/>
    <property type="molecule type" value="Genomic_DNA"/>
</dbReference>
<keyword evidence="2" id="KW-0808">Transferase</keyword>
<evidence type="ECO:0000313" key="2">
    <source>
        <dbReference type="EMBL" id="QDT55479.1"/>
    </source>
</evidence>
<keyword evidence="3" id="KW-1185">Reference proteome</keyword>
<dbReference type="Pfam" id="PF18096">
    <property type="entry name" value="Thump_like"/>
    <property type="match status" value="1"/>
</dbReference>
<dbReference type="RefSeq" id="WP_145031312.1">
    <property type="nucleotide sequence ID" value="NZ_CP036271.1"/>
</dbReference>
<dbReference type="InterPro" id="IPR019012">
    <property type="entry name" value="RNA_cap_Gua-N2-MeTrfase"/>
</dbReference>
<dbReference type="PANTHER" id="PTHR14741">
    <property type="entry name" value="S-ADENOSYLMETHIONINE-DEPENDENT METHYLTRANSFERASE RELATED"/>
    <property type="match status" value="1"/>
</dbReference>
<evidence type="ECO:0000259" key="1">
    <source>
        <dbReference type="Pfam" id="PF18096"/>
    </source>
</evidence>
<dbReference type="InParanoid" id="A0A517SH73"/>
<gene>
    <name evidence="2" type="ORF">Pan44_35220</name>
</gene>
<feature type="domain" description="THUMP-like" evidence="1">
    <location>
        <begin position="322"/>
        <end position="393"/>
    </location>
</feature>
<dbReference type="OrthoDB" id="9810570at2"/>
<proteinExistence type="predicted"/>
<keyword evidence="2" id="KW-0489">Methyltransferase</keyword>
<dbReference type="PANTHER" id="PTHR14741:SF32">
    <property type="entry name" value="TRIMETHYLGUANOSINE SYNTHASE"/>
    <property type="match status" value="1"/>
</dbReference>
<dbReference type="Proteomes" id="UP000315700">
    <property type="component" value="Chromosome"/>
</dbReference>
<dbReference type="InterPro" id="IPR029063">
    <property type="entry name" value="SAM-dependent_MTases_sf"/>
</dbReference>
<dbReference type="AlphaFoldDB" id="A0A517SH73"/>
<dbReference type="KEGG" id="ccos:Pan44_35220"/>
<dbReference type="Pfam" id="PF09445">
    <property type="entry name" value="Methyltransf_15"/>
    <property type="match status" value="1"/>
</dbReference>
<protein>
    <submittedName>
        <fullName evidence="2">N5-glutamine S-adenosyl-L-methionine-dependent methyltransferase</fullName>
    </submittedName>
</protein>
<dbReference type="GO" id="GO:0036261">
    <property type="term" value="P:7-methylguanosine cap hypermethylation"/>
    <property type="evidence" value="ECO:0007669"/>
    <property type="project" value="InterPro"/>
</dbReference>
<reference evidence="2 3" key="1">
    <citation type="submission" date="2019-02" db="EMBL/GenBank/DDBJ databases">
        <title>Deep-cultivation of Planctomycetes and their phenomic and genomic characterization uncovers novel biology.</title>
        <authorList>
            <person name="Wiegand S."/>
            <person name="Jogler M."/>
            <person name="Boedeker C."/>
            <person name="Pinto D."/>
            <person name="Vollmers J."/>
            <person name="Rivas-Marin E."/>
            <person name="Kohn T."/>
            <person name="Peeters S.H."/>
            <person name="Heuer A."/>
            <person name="Rast P."/>
            <person name="Oberbeckmann S."/>
            <person name="Bunk B."/>
            <person name="Jeske O."/>
            <person name="Meyerdierks A."/>
            <person name="Storesund J.E."/>
            <person name="Kallscheuer N."/>
            <person name="Luecker S."/>
            <person name="Lage O.M."/>
            <person name="Pohl T."/>
            <person name="Merkel B.J."/>
            <person name="Hornburger P."/>
            <person name="Mueller R.-W."/>
            <person name="Bruemmer F."/>
            <person name="Labrenz M."/>
            <person name="Spormann A.M."/>
            <person name="Op den Camp H."/>
            <person name="Overmann J."/>
            <person name="Amann R."/>
            <person name="Jetten M.S.M."/>
            <person name="Mascher T."/>
            <person name="Medema M.H."/>
            <person name="Devos D.P."/>
            <person name="Kaster A.-K."/>
            <person name="Ovreas L."/>
            <person name="Rohde M."/>
            <person name="Galperin M.Y."/>
            <person name="Jogler C."/>
        </authorList>
    </citation>
    <scope>NUCLEOTIDE SEQUENCE [LARGE SCALE GENOMIC DNA]</scope>
    <source>
        <strain evidence="2 3">Pan44</strain>
    </source>
</reference>
<dbReference type="Gene3D" id="3.40.50.150">
    <property type="entry name" value="Vaccinia Virus protein VP39"/>
    <property type="match status" value="1"/>
</dbReference>
<accession>A0A517SH73</accession>
<name>A0A517SH73_9PLAN</name>
<dbReference type="InterPro" id="IPR041497">
    <property type="entry name" value="Thump-like"/>
</dbReference>
<dbReference type="GO" id="GO:0008168">
    <property type="term" value="F:methyltransferase activity"/>
    <property type="evidence" value="ECO:0007669"/>
    <property type="project" value="UniProtKB-KW"/>
</dbReference>
<dbReference type="SUPFAM" id="SSF53335">
    <property type="entry name" value="S-adenosyl-L-methionine-dependent methyltransferases"/>
    <property type="match status" value="1"/>
</dbReference>